<gene>
    <name evidence="3" type="primary">rimI</name>
    <name evidence="5" type="ORF">DES47_10831</name>
</gene>
<dbReference type="EC" id="2.3.1.266" evidence="3"/>
<organism evidence="5 6">
    <name type="scientific">Roseateles toxinivorans</name>
    <dbReference type="NCBI Taxonomy" id="270368"/>
    <lineage>
        <taxon>Bacteria</taxon>
        <taxon>Pseudomonadati</taxon>
        <taxon>Pseudomonadota</taxon>
        <taxon>Betaproteobacteria</taxon>
        <taxon>Burkholderiales</taxon>
        <taxon>Sphaerotilaceae</taxon>
        <taxon>Roseateles</taxon>
    </lineage>
</organism>
<dbReference type="FunCoup" id="A0A4R6QK67">
    <property type="interactions" value="273"/>
</dbReference>
<evidence type="ECO:0000313" key="5">
    <source>
        <dbReference type="EMBL" id="TDP62219.1"/>
    </source>
</evidence>
<dbReference type="Proteomes" id="UP000295361">
    <property type="component" value="Unassembled WGS sequence"/>
</dbReference>
<dbReference type="OrthoDB" id="9796919at2"/>
<dbReference type="Gene3D" id="3.40.630.30">
    <property type="match status" value="1"/>
</dbReference>
<dbReference type="Pfam" id="PF00583">
    <property type="entry name" value="Acetyltransf_1"/>
    <property type="match status" value="1"/>
</dbReference>
<evidence type="ECO:0000313" key="6">
    <source>
        <dbReference type="Proteomes" id="UP000295361"/>
    </source>
</evidence>
<dbReference type="HAMAP" id="MF_02210">
    <property type="entry name" value="RimI"/>
    <property type="match status" value="1"/>
</dbReference>
<keyword evidence="5" id="KW-0689">Ribosomal protein</keyword>
<dbReference type="GO" id="GO:0008999">
    <property type="term" value="F:protein-N-terminal-alanine acetyltransferase activity"/>
    <property type="evidence" value="ECO:0007669"/>
    <property type="project" value="UniProtKB-UniRule"/>
</dbReference>
<feature type="domain" description="N-acetyltransferase" evidence="4">
    <location>
        <begin position="10"/>
        <end position="157"/>
    </location>
</feature>
<comment type="similarity">
    <text evidence="3">Belongs to the acetyltransferase family. RimI subfamily.</text>
</comment>
<keyword evidence="6" id="KW-1185">Reference proteome</keyword>
<evidence type="ECO:0000259" key="4">
    <source>
        <dbReference type="PROSITE" id="PS51186"/>
    </source>
</evidence>
<dbReference type="InterPro" id="IPR000182">
    <property type="entry name" value="GNAT_dom"/>
</dbReference>
<comment type="subcellular location">
    <subcellularLocation>
        <location evidence="3">Cytoplasm</location>
    </subcellularLocation>
</comment>
<dbReference type="EMBL" id="SNXS01000008">
    <property type="protein sequence ID" value="TDP62219.1"/>
    <property type="molecule type" value="Genomic_DNA"/>
</dbReference>
<name>A0A4R6QK67_9BURK</name>
<keyword evidence="3" id="KW-0963">Cytoplasm</keyword>
<keyword evidence="2 3" id="KW-0012">Acyltransferase</keyword>
<dbReference type="InterPro" id="IPR016181">
    <property type="entry name" value="Acyl_CoA_acyltransferase"/>
</dbReference>
<keyword evidence="5" id="KW-0687">Ribonucleoprotein</keyword>
<dbReference type="PROSITE" id="PS51186">
    <property type="entry name" value="GNAT"/>
    <property type="match status" value="1"/>
</dbReference>
<dbReference type="InterPro" id="IPR006464">
    <property type="entry name" value="AcTrfase_RimI/Ard1"/>
</dbReference>
<feature type="active site" description="Proton acceptor" evidence="3">
    <location>
        <position position="112"/>
    </location>
</feature>
<protein>
    <recommendedName>
        <fullName evidence="3">[Ribosomal protein bS18]-alanine N-acetyltransferase</fullName>
        <ecNumber evidence="3">2.3.1.266</ecNumber>
    </recommendedName>
</protein>
<reference evidence="5 6" key="1">
    <citation type="submission" date="2019-03" db="EMBL/GenBank/DDBJ databases">
        <title>Genomic Encyclopedia of Type Strains, Phase IV (KMG-IV): sequencing the most valuable type-strain genomes for metagenomic binning, comparative biology and taxonomic classification.</title>
        <authorList>
            <person name="Goeker M."/>
        </authorList>
    </citation>
    <scope>NUCLEOTIDE SEQUENCE [LARGE SCALE GENOMIC DNA]</scope>
    <source>
        <strain evidence="5 6">DSM 16998</strain>
    </source>
</reference>
<dbReference type="InterPro" id="IPR050832">
    <property type="entry name" value="Bact_Acetyltransf"/>
</dbReference>
<comment type="catalytic activity">
    <reaction evidence="3">
        <text>N-terminal L-alanyl-[ribosomal protein bS18] + acetyl-CoA = N-terminal N(alpha)-acetyl-L-alanyl-[ribosomal protein bS18] + CoA + H(+)</text>
        <dbReference type="Rhea" id="RHEA:43756"/>
        <dbReference type="Rhea" id="RHEA-COMP:10676"/>
        <dbReference type="Rhea" id="RHEA-COMP:10677"/>
        <dbReference type="ChEBI" id="CHEBI:15378"/>
        <dbReference type="ChEBI" id="CHEBI:57287"/>
        <dbReference type="ChEBI" id="CHEBI:57288"/>
        <dbReference type="ChEBI" id="CHEBI:64718"/>
        <dbReference type="ChEBI" id="CHEBI:83683"/>
        <dbReference type="EC" id="2.3.1.266"/>
    </reaction>
</comment>
<sequence length="161" mass="18056">MSARLQVQPPRWLAMGVRDIAEVLALEQRVYPFPWTRGNFEDSLAAGNYAQVLRSEQGLLLGYLLALSGYDEMHLLNITVLPQQQGCGHARRMLDALAETCRERGFSQIWLEVRQSNAHARRVYARYGFAEVGLRRAYYPAEGGTREDAILMSLDLAGGVA</sequence>
<feature type="binding site" evidence="3">
    <location>
        <position position="117"/>
    </location>
    <ligand>
        <name>acetyl-CoA</name>
        <dbReference type="ChEBI" id="CHEBI:57288"/>
    </ligand>
</feature>
<dbReference type="NCBIfam" id="TIGR01575">
    <property type="entry name" value="rimI"/>
    <property type="match status" value="1"/>
</dbReference>
<dbReference type="InterPro" id="IPR043690">
    <property type="entry name" value="RimI"/>
</dbReference>
<comment type="caution">
    <text evidence="5">The sequence shown here is derived from an EMBL/GenBank/DDBJ whole genome shotgun (WGS) entry which is preliminary data.</text>
</comment>
<dbReference type="InParanoid" id="A0A4R6QK67"/>
<feature type="active site" description="Proton donor" evidence="3">
    <location>
        <position position="124"/>
    </location>
</feature>
<comment type="caution">
    <text evidence="3">Lacks conserved residue(s) required for the propagation of feature annotation.</text>
</comment>
<dbReference type="RefSeq" id="WP_133703102.1">
    <property type="nucleotide sequence ID" value="NZ_SNXS01000008.1"/>
</dbReference>
<dbReference type="SUPFAM" id="SSF55729">
    <property type="entry name" value="Acyl-CoA N-acyltransferases (Nat)"/>
    <property type="match status" value="1"/>
</dbReference>
<evidence type="ECO:0000256" key="3">
    <source>
        <dbReference type="HAMAP-Rule" id="MF_02210"/>
    </source>
</evidence>
<dbReference type="GO" id="GO:0005737">
    <property type="term" value="C:cytoplasm"/>
    <property type="evidence" value="ECO:0007669"/>
    <property type="project" value="UniProtKB-SubCell"/>
</dbReference>
<proteinExistence type="inferred from homology"/>
<accession>A0A4R6QK67</accession>
<dbReference type="GO" id="GO:0005840">
    <property type="term" value="C:ribosome"/>
    <property type="evidence" value="ECO:0007669"/>
    <property type="project" value="UniProtKB-KW"/>
</dbReference>
<comment type="function">
    <text evidence="3">Acetylates the N-terminal alanine of ribosomal protein bS18.</text>
</comment>
<dbReference type="CDD" id="cd04301">
    <property type="entry name" value="NAT_SF"/>
    <property type="match status" value="1"/>
</dbReference>
<keyword evidence="1 3" id="KW-0808">Transferase</keyword>
<dbReference type="PANTHER" id="PTHR43877">
    <property type="entry name" value="AMINOALKYLPHOSPHONATE N-ACETYLTRANSFERASE-RELATED-RELATED"/>
    <property type="match status" value="1"/>
</dbReference>
<evidence type="ECO:0000256" key="1">
    <source>
        <dbReference type="ARBA" id="ARBA00022679"/>
    </source>
</evidence>
<evidence type="ECO:0000256" key="2">
    <source>
        <dbReference type="ARBA" id="ARBA00023315"/>
    </source>
</evidence>
<dbReference type="AlphaFoldDB" id="A0A4R6QK67"/>